<dbReference type="InterPro" id="IPR001584">
    <property type="entry name" value="Integrase_cat-core"/>
</dbReference>
<dbReference type="InterPro" id="IPR036397">
    <property type="entry name" value="RNaseH_sf"/>
</dbReference>
<comment type="caution">
    <text evidence="2">The sequence shown here is derived from an EMBL/GenBank/DDBJ whole genome shotgun (WGS) entry which is preliminary data.</text>
</comment>
<dbReference type="Pfam" id="PF13551">
    <property type="entry name" value="HTH_29"/>
    <property type="match status" value="1"/>
</dbReference>
<dbReference type="AlphaFoldDB" id="A0A080LV75"/>
<reference evidence="2 3" key="1">
    <citation type="submission" date="2014-02" db="EMBL/GenBank/DDBJ databases">
        <title>Expanding our view of genomic diversity in Candidatus Accumulibacter clades.</title>
        <authorList>
            <person name="Skennerton C.T."/>
            <person name="Barr J.J."/>
            <person name="Slater F.R."/>
            <person name="Bond P.L."/>
            <person name="Tyson G.W."/>
        </authorList>
    </citation>
    <scope>NUCLEOTIDE SEQUENCE [LARGE SCALE GENOMIC DNA]</scope>
    <source>
        <strain evidence="3">BA-91</strain>
    </source>
</reference>
<evidence type="ECO:0000313" key="2">
    <source>
        <dbReference type="EMBL" id="KFB72498.1"/>
    </source>
</evidence>
<dbReference type="Proteomes" id="UP000020077">
    <property type="component" value="Unassembled WGS sequence"/>
</dbReference>
<name>A0A080LV75_9PROT</name>
<dbReference type="EMBL" id="JDVG02000382">
    <property type="protein sequence ID" value="KFB72498.1"/>
    <property type="molecule type" value="Genomic_DNA"/>
</dbReference>
<gene>
    <name evidence="2" type="ORF">AW09_002319</name>
</gene>
<dbReference type="PROSITE" id="PS50994">
    <property type="entry name" value="INTEGRASE"/>
    <property type="match status" value="1"/>
</dbReference>
<evidence type="ECO:0000259" key="1">
    <source>
        <dbReference type="PROSITE" id="PS50994"/>
    </source>
</evidence>
<protein>
    <submittedName>
        <fullName evidence="2">Integrase core domain protein</fullName>
    </submittedName>
</protein>
<dbReference type="GO" id="GO:0015074">
    <property type="term" value="P:DNA integration"/>
    <property type="evidence" value="ECO:0007669"/>
    <property type="project" value="InterPro"/>
</dbReference>
<organism evidence="2 3">
    <name type="scientific">Candidatus Accumulibacter phosphatis</name>
    <dbReference type="NCBI Taxonomy" id="327160"/>
    <lineage>
        <taxon>Bacteria</taxon>
        <taxon>Pseudomonadati</taxon>
        <taxon>Pseudomonadota</taxon>
        <taxon>Betaproteobacteria</taxon>
        <taxon>Candidatus Accumulibacter</taxon>
    </lineage>
</organism>
<accession>A0A080LV75</accession>
<dbReference type="InterPro" id="IPR012337">
    <property type="entry name" value="RNaseH-like_sf"/>
</dbReference>
<proteinExistence type="predicted"/>
<dbReference type="GO" id="GO:0003676">
    <property type="term" value="F:nucleic acid binding"/>
    <property type="evidence" value="ECO:0007669"/>
    <property type="project" value="InterPro"/>
</dbReference>
<dbReference type="SUPFAM" id="SSF53098">
    <property type="entry name" value="Ribonuclease H-like"/>
    <property type="match status" value="1"/>
</dbReference>
<dbReference type="NCBIfam" id="NF033594">
    <property type="entry name" value="transpos_ISNCY_2"/>
    <property type="match status" value="1"/>
</dbReference>
<dbReference type="InterPro" id="IPR047797">
    <property type="entry name" value="ISNCY_transpos"/>
</dbReference>
<feature type="domain" description="Integrase catalytic" evidence="1">
    <location>
        <begin position="134"/>
        <end position="286"/>
    </location>
</feature>
<dbReference type="Gene3D" id="3.30.420.10">
    <property type="entry name" value="Ribonuclease H-like superfamily/Ribonuclease H"/>
    <property type="match status" value="1"/>
</dbReference>
<dbReference type="PANTHER" id="PTHR35004">
    <property type="entry name" value="TRANSPOSASE RV3428C-RELATED"/>
    <property type="match status" value="1"/>
</dbReference>
<dbReference type="PANTHER" id="PTHR35004:SF7">
    <property type="entry name" value="INTEGRASE PROTEIN"/>
    <property type="match status" value="1"/>
</dbReference>
<evidence type="ECO:0000313" key="3">
    <source>
        <dbReference type="Proteomes" id="UP000020077"/>
    </source>
</evidence>
<sequence>MRRTELLQEIRKMRFEEAYGGWETGRLTQAEAASLLGVCERTFRRYLSRYEEGGMERLIDRRLEQVSHRKAPVDEVMRLTEKYRGRHEGWSAKHFYAWYRKDGGARSYTWVKSRLQEAALVPKAKARGAHRKRRERSPWPGWMIHQDGSTHEWVAGQPWDLIVTMDDATNEHYSMFFVEEEGTMSSLRGVREVIESRGLFSTFYSDRGSHYWHTPEAGGKVDKQNLTQFGQAMKRLGIEMIAAYSPEARGRSERMFRTHQDRLPRELALAGITDLADANRYLTEVYRPAFNAEFMQPAMEEGSAFVGWIGGALDDLLCERFERTVGNDHCVSFEGMKLQIPADRHRCHYVKAKVAVLRRTDHTLAILHGPRKLADYDETGKVMPPKVGPLTPKLENVIRTLEWVRIEEFTWASWCGVGWCFRPSSGRGWPTPL</sequence>